<feature type="compositionally biased region" description="Basic and acidic residues" evidence="1">
    <location>
        <begin position="48"/>
        <end position="63"/>
    </location>
</feature>
<dbReference type="InterPro" id="IPR013783">
    <property type="entry name" value="Ig-like_fold"/>
</dbReference>
<dbReference type="Proteomes" id="UP000700334">
    <property type="component" value="Unassembled WGS sequence"/>
</dbReference>
<feature type="compositionally biased region" description="Pro residues" evidence="1">
    <location>
        <begin position="177"/>
        <end position="190"/>
    </location>
</feature>
<dbReference type="InterPro" id="IPR050650">
    <property type="entry name" value="Type-II_Cytokine-TF_Rcpt"/>
</dbReference>
<dbReference type="CDD" id="cd00063">
    <property type="entry name" value="FN3"/>
    <property type="match status" value="1"/>
</dbReference>
<dbReference type="GO" id="GO:0004920">
    <property type="term" value="F:interleukin-10 receptor activity"/>
    <property type="evidence" value="ECO:0007669"/>
    <property type="project" value="TreeGrafter"/>
</dbReference>
<evidence type="ECO:0000313" key="5">
    <source>
        <dbReference type="Proteomes" id="UP000700334"/>
    </source>
</evidence>
<sequence>TLRPAGRKPRDPARAPSGICGPHGLSARVYPALASAKAGRGGVTGRPCWRDRPRQHPARDRRTPVRSGPEPGCRRGSRGEHPGGERRGETAKVTRGCGRGDRWCCSAPPDAAFLPPLPGTLLGPRAAPGAPPAPRSRPPPPPAERAAGLGRPLAVPARPGPAGRCCAHRPPGAAFPAPGPAPSPIPTPPPLPPLPIGVLMKFWGHISPDPLRLAKLERPVAPGAGAGLRDRCTERAMEEQTEKSVKKQQPGGRRGPEERQPRGRAPAEEEERSEEERRVPASKERREASSSHPLRRGERLKDSAETGPLSSPVSDTDWKEHQTPWAGPKLVIVGSSDKGCIFNLTFQNFQPILSWEFKKHSVVTTHYTLQYTIMSDRVPMMTVENCENIPRSFCDLSEVWTDMSETYILNLTGFHGNTTLGYCMSQIKLGIKGASLSVPRPQLPLEPPEFEIVGTTDHITVLLNTTPMATKSISELWLNVPLMLEEQSEGIVKKHTLLINRNKNFTYDIKELIPNTNICISAYFEQYDFEPHLNIRSPFKCILLPKDPSESSESEKIGGIIFIFLMPVIVICTIMILKRTGYICLRNDFPKVLSFRNFSSWVFLNVPPSEAVHKVEIIIVNRKKKVWDYNYDDSDSDTEAAPQPRVGGYTMHGLTGRLLSLAPTSAESPSDPDAEEPDEPDLSDPEADTETLMVPGPSPWQSECPGANPESPGNLLQDPLFQETSSSPEGSGNKIVFNVNLNSVCLRFLDDSDVPQMLVLPGDTVDLQDPEEIKSSPLVAWGEGAGNFGEDPWPEDTSSSSSDTSDSCGSDVHLGTLGMVPPPKNIRVNSVNFKNILQWESPLPQGNLTFTVQYQSYTMLFQDICKSTNMTECNFSSLSKYGNHTLRVRAEFEDDHSDWVNITFCPVDESKLPGFHFLLTVSSCLGALPVAIIGPPGMQVDAFAKSLQVRFLAPQIDNEPVTWTMKNLYSSWIYNVQYWKNGSDEKNELGEALLRSASYSEPEVSVDTPQDSKFLRDLEPWTSYCVQARVSLPDWNKTGKWNEPVCVQTADDKTVASWVIGLVVIAASVCMVLPLLGCFALLWCIYRKTKHTFSPGNTLPQHLKEFLGHPHHSPLLFFSFPLSDENEVFDKLSVIVEVSESGDQGAPSGQGASGPVSKETPHLSGQPLLSLASEDDQTHSRTKTS</sequence>
<feature type="compositionally biased region" description="Low complexity" evidence="1">
    <location>
        <begin position="796"/>
        <end position="807"/>
    </location>
</feature>
<dbReference type="InterPro" id="IPR015373">
    <property type="entry name" value="Interferon/interleukin_rcp_dom"/>
</dbReference>
<dbReference type="PANTHER" id="PTHR20859:SF50">
    <property type="entry name" value="INTERLEUKIN-10 RECEPTOR SUBUNIT BETA"/>
    <property type="match status" value="1"/>
</dbReference>
<name>A0A8J6AFL1_GALPY</name>
<dbReference type="SUPFAM" id="SSF49265">
    <property type="entry name" value="Fibronectin type III"/>
    <property type="match status" value="4"/>
</dbReference>
<feature type="compositionally biased region" description="Acidic residues" evidence="1">
    <location>
        <begin position="670"/>
        <end position="689"/>
    </location>
</feature>
<feature type="region of interest" description="Disordered" evidence="1">
    <location>
        <begin position="1"/>
        <end position="99"/>
    </location>
</feature>
<feature type="compositionally biased region" description="Basic and acidic residues" evidence="1">
    <location>
        <begin position="254"/>
        <end position="267"/>
    </location>
</feature>
<dbReference type="PANTHER" id="PTHR20859">
    <property type="entry name" value="INTERFERON/INTERLEUKIN RECEPTOR"/>
    <property type="match status" value="1"/>
</dbReference>
<dbReference type="AlphaFoldDB" id="A0A8J6AFL1"/>
<keyword evidence="2" id="KW-0812">Transmembrane</keyword>
<keyword evidence="5" id="KW-1185">Reference proteome</keyword>
<keyword evidence="2" id="KW-1133">Transmembrane helix</keyword>
<gene>
    <name evidence="4" type="ORF">J0S82_004466</name>
</gene>
<evidence type="ECO:0000256" key="2">
    <source>
        <dbReference type="SAM" id="Phobius"/>
    </source>
</evidence>
<dbReference type="Pfam" id="PF09294">
    <property type="entry name" value="Interfer-bind"/>
    <property type="match status" value="2"/>
</dbReference>
<evidence type="ECO:0000259" key="3">
    <source>
        <dbReference type="PROSITE" id="PS50853"/>
    </source>
</evidence>
<evidence type="ECO:0000256" key="1">
    <source>
        <dbReference type="SAM" id="MobiDB-lite"/>
    </source>
</evidence>
<protein>
    <submittedName>
        <fullName evidence="4">Interleukin-10 receptor subunit beta</fullName>
    </submittedName>
</protein>
<feature type="region of interest" description="Disordered" evidence="1">
    <location>
        <begin position="234"/>
        <end position="321"/>
    </location>
</feature>
<feature type="region of interest" description="Disordered" evidence="1">
    <location>
        <begin position="662"/>
        <end position="732"/>
    </location>
</feature>
<dbReference type="PROSITE" id="PS50853">
    <property type="entry name" value="FN3"/>
    <property type="match status" value="1"/>
</dbReference>
<feature type="compositionally biased region" description="Basic and acidic residues" evidence="1">
    <location>
        <begin position="274"/>
        <end position="304"/>
    </location>
</feature>
<feature type="region of interest" description="Disordered" evidence="1">
    <location>
        <begin position="1140"/>
        <end position="1185"/>
    </location>
</feature>
<comment type="caution">
    <text evidence="4">The sequence shown here is derived from an EMBL/GenBank/DDBJ whole genome shotgun (WGS) entry which is preliminary data.</text>
</comment>
<dbReference type="FunFam" id="2.60.40.10:FF:001363">
    <property type="entry name" value="Interleukin 10 receptor subunit beta"/>
    <property type="match status" value="1"/>
</dbReference>
<dbReference type="InterPro" id="IPR036116">
    <property type="entry name" value="FN3_sf"/>
</dbReference>
<feature type="non-terminal residue" evidence="4">
    <location>
        <position position="1"/>
    </location>
</feature>
<accession>A0A8J6AFL1</accession>
<keyword evidence="4" id="KW-0675">Receptor</keyword>
<dbReference type="OrthoDB" id="8947665at2759"/>
<feature type="compositionally biased region" description="Basic and acidic residues" evidence="1">
    <location>
        <begin position="77"/>
        <end position="99"/>
    </location>
</feature>
<feature type="compositionally biased region" description="Basic and acidic residues" evidence="1">
    <location>
        <begin position="234"/>
        <end position="245"/>
    </location>
</feature>
<dbReference type="InterPro" id="IPR003961">
    <property type="entry name" value="FN3_dom"/>
</dbReference>
<dbReference type="GO" id="GO:0005886">
    <property type="term" value="C:plasma membrane"/>
    <property type="evidence" value="ECO:0007669"/>
    <property type="project" value="TreeGrafter"/>
</dbReference>
<feature type="compositionally biased region" description="Low complexity" evidence="1">
    <location>
        <begin position="116"/>
        <end position="128"/>
    </location>
</feature>
<feature type="domain" description="Fibronectin type-III" evidence="3">
    <location>
        <begin position="822"/>
        <end position="910"/>
    </location>
</feature>
<organism evidence="4 5">
    <name type="scientific">Galemys pyrenaicus</name>
    <name type="common">Iberian desman</name>
    <name type="synonym">Pyrenean desman</name>
    <dbReference type="NCBI Taxonomy" id="202257"/>
    <lineage>
        <taxon>Eukaryota</taxon>
        <taxon>Metazoa</taxon>
        <taxon>Chordata</taxon>
        <taxon>Craniata</taxon>
        <taxon>Vertebrata</taxon>
        <taxon>Euteleostomi</taxon>
        <taxon>Mammalia</taxon>
        <taxon>Eutheria</taxon>
        <taxon>Laurasiatheria</taxon>
        <taxon>Eulipotyphla</taxon>
        <taxon>Talpidae</taxon>
        <taxon>Galemys</taxon>
    </lineage>
</organism>
<proteinExistence type="predicted"/>
<dbReference type="Gene3D" id="2.60.40.10">
    <property type="entry name" value="Immunoglobulins"/>
    <property type="match status" value="4"/>
</dbReference>
<reference evidence="4" key="1">
    <citation type="journal article" date="2021" name="Evol. Appl.">
        <title>The genome of the Pyrenean desman and the effects of bottlenecks and inbreeding on the genomic landscape of an endangered species.</title>
        <authorList>
            <person name="Escoda L."/>
            <person name="Castresana J."/>
        </authorList>
    </citation>
    <scope>NUCLEOTIDE SEQUENCE</scope>
    <source>
        <strain evidence="4">IBE-C5619</strain>
    </source>
</reference>
<dbReference type="EMBL" id="JAGFMF010011629">
    <property type="protein sequence ID" value="KAG8518536.1"/>
    <property type="molecule type" value="Genomic_DNA"/>
</dbReference>
<feature type="compositionally biased region" description="Pro residues" evidence="1">
    <location>
        <begin position="129"/>
        <end position="143"/>
    </location>
</feature>
<evidence type="ECO:0000313" key="4">
    <source>
        <dbReference type="EMBL" id="KAG8518536.1"/>
    </source>
</evidence>
<feature type="region of interest" description="Disordered" evidence="1">
    <location>
        <begin position="784"/>
        <end position="809"/>
    </location>
</feature>
<feature type="transmembrane region" description="Helical" evidence="2">
    <location>
        <begin position="557"/>
        <end position="577"/>
    </location>
</feature>
<keyword evidence="2" id="KW-0472">Membrane</keyword>
<feature type="region of interest" description="Disordered" evidence="1">
    <location>
        <begin position="116"/>
        <end position="190"/>
    </location>
</feature>
<feature type="transmembrane region" description="Helical" evidence="2">
    <location>
        <begin position="1058"/>
        <end position="1086"/>
    </location>
</feature>
<dbReference type="Pfam" id="PF01108">
    <property type="entry name" value="Tissue_fac"/>
    <property type="match status" value="2"/>
</dbReference>